<name>A0ABS4QZY3_9HYPH</name>
<dbReference type="RefSeq" id="WP_209602369.1">
    <property type="nucleotide sequence ID" value="NZ_JAGILA010000003.1"/>
</dbReference>
<keyword evidence="2" id="KW-1185">Reference proteome</keyword>
<proteinExistence type="predicted"/>
<accession>A0ABS4QZY3</accession>
<sequence>MARQQLTSSKASAKNGLTGIIDAVSLKNCLCAIKTNGDDRPGKPWDHFDIFRALRLPDAVRWNFTSFNDDRLETHASTAWIDAIQTKNFGILPNAVRES</sequence>
<dbReference type="EMBL" id="JAGILA010000003">
    <property type="protein sequence ID" value="MBP2236191.1"/>
    <property type="molecule type" value="Genomic_DNA"/>
</dbReference>
<evidence type="ECO:0000313" key="1">
    <source>
        <dbReference type="EMBL" id="MBP2236191.1"/>
    </source>
</evidence>
<protein>
    <submittedName>
        <fullName evidence="1">Uncharacterized protein</fullName>
    </submittedName>
</protein>
<dbReference type="Proteomes" id="UP000730739">
    <property type="component" value="Unassembled WGS sequence"/>
</dbReference>
<comment type="caution">
    <text evidence="1">The sequence shown here is derived from an EMBL/GenBank/DDBJ whole genome shotgun (WGS) entry which is preliminary data.</text>
</comment>
<gene>
    <name evidence="1" type="ORF">J2Z31_002705</name>
</gene>
<organism evidence="1 2">
    <name type="scientific">Sinorhizobium kostiense</name>
    <dbReference type="NCBI Taxonomy" id="76747"/>
    <lineage>
        <taxon>Bacteria</taxon>
        <taxon>Pseudomonadati</taxon>
        <taxon>Pseudomonadota</taxon>
        <taxon>Alphaproteobacteria</taxon>
        <taxon>Hyphomicrobiales</taxon>
        <taxon>Rhizobiaceae</taxon>
        <taxon>Sinorhizobium/Ensifer group</taxon>
        <taxon>Sinorhizobium</taxon>
    </lineage>
</organism>
<reference evidence="1 2" key="1">
    <citation type="submission" date="2021-03" db="EMBL/GenBank/DDBJ databases">
        <title>Genomic Encyclopedia of Type Strains, Phase IV (KMG-IV): sequencing the most valuable type-strain genomes for metagenomic binning, comparative biology and taxonomic classification.</title>
        <authorList>
            <person name="Goeker M."/>
        </authorList>
    </citation>
    <scope>NUCLEOTIDE SEQUENCE [LARGE SCALE GENOMIC DNA]</scope>
    <source>
        <strain evidence="1 2">DSM 13372</strain>
    </source>
</reference>
<evidence type="ECO:0000313" key="2">
    <source>
        <dbReference type="Proteomes" id="UP000730739"/>
    </source>
</evidence>